<dbReference type="AlphaFoldDB" id="Q98DJ1"/>
<gene>
    <name evidence="2" type="ordered locus">mlr4682</name>
</gene>
<dbReference type="eggNOG" id="COG0616">
    <property type="taxonomic scope" value="Bacteria"/>
</dbReference>
<reference evidence="2 3" key="1">
    <citation type="journal article" date="2000" name="DNA Res.">
        <title>Complete genome structure of the nitrogen-fixing symbiotic bacterium Mesorhizobium loti.</title>
        <authorList>
            <person name="Kaneko T."/>
            <person name="Nakamura Y."/>
            <person name="Sato S."/>
            <person name="Asamizu E."/>
            <person name="Kato T."/>
            <person name="Sasamoto S."/>
            <person name="Watanabe A."/>
            <person name="Idesawa K."/>
            <person name="Ishikawa A."/>
            <person name="Kawashima K."/>
            <person name="Kimura T."/>
            <person name="Kishida Y."/>
            <person name="Kiyokawa C."/>
            <person name="Kohara M."/>
            <person name="Matsumoto M."/>
            <person name="Matsuno A."/>
            <person name="Mochizuki Y."/>
            <person name="Nakayama S."/>
            <person name="Nakazaki N."/>
            <person name="Shimpo S."/>
            <person name="Sugimoto M."/>
            <person name="Takeuchi C."/>
            <person name="Yamada M."/>
            <person name="Tabata S."/>
        </authorList>
    </citation>
    <scope>NUCLEOTIDE SEQUENCE [LARGE SCALE GENOMIC DNA]</scope>
    <source>
        <strain evidence="3">LMG 29417 / CECT 9101 / MAFF 303099</strain>
    </source>
</reference>
<dbReference type="PANTHER" id="PTHR35984">
    <property type="entry name" value="PERIPLASMIC SERINE PROTEASE"/>
    <property type="match status" value="1"/>
</dbReference>
<dbReference type="Proteomes" id="UP000000552">
    <property type="component" value="Chromosome"/>
</dbReference>
<feature type="compositionally biased region" description="Polar residues" evidence="1">
    <location>
        <begin position="328"/>
        <end position="339"/>
    </location>
</feature>
<dbReference type="Gene3D" id="3.90.226.10">
    <property type="entry name" value="2-enoyl-CoA Hydratase, Chain A, domain 1"/>
    <property type="match status" value="1"/>
</dbReference>
<protein>
    <submittedName>
        <fullName evidence="2">Mlr4682 protein</fullName>
    </submittedName>
</protein>
<dbReference type="SUPFAM" id="SSF52096">
    <property type="entry name" value="ClpP/crotonase"/>
    <property type="match status" value="1"/>
</dbReference>
<dbReference type="EMBL" id="BA000012">
    <property type="protein sequence ID" value="BAB51280.1"/>
    <property type="molecule type" value="Genomic_DNA"/>
</dbReference>
<sequence>MQNLISILFFKGTCAAILSHPFSRNADRETSAGAQRRVHLRMTGTIPAKSQLGKLGLRAAKEHSSDLYVYAGRIDERGYEALRNEVLFARRSEKAILILITTGGSGSAAFKMARLFQTFYDSFDIFVPAHCKSAGTILALGANRLWMSPFAELGPIDAQGLQRDELGVLDSSLSTRTSLETIMETSFRFFNDSVVSLATLSQGSISFKLAAEICGAMATNIMSPLVARIDPAVLGREKRDVEQGIKYGNQLASISGNADEDTVVSLAQDYPYHGFVIDFAHAKTLFRQVHRAEGTLLALGNELGDAIRHASEGDIEIKTLHKTKLSNAKEATSHGTQDISDGFPEMADYCGPPGETYADWLDETRQANDDQSPAEDLKAA</sequence>
<evidence type="ECO:0000313" key="3">
    <source>
        <dbReference type="Proteomes" id="UP000000552"/>
    </source>
</evidence>
<name>Q98DJ1_RHILO</name>
<accession>Q98DJ1</accession>
<dbReference type="RefSeq" id="WP_010912622.1">
    <property type="nucleotide sequence ID" value="NC_002678.2"/>
</dbReference>
<feature type="region of interest" description="Disordered" evidence="1">
    <location>
        <begin position="328"/>
        <end position="380"/>
    </location>
</feature>
<dbReference type="GO" id="GO:0016020">
    <property type="term" value="C:membrane"/>
    <property type="evidence" value="ECO:0007669"/>
    <property type="project" value="InterPro"/>
</dbReference>
<dbReference type="InterPro" id="IPR002825">
    <property type="entry name" value="Pept_S49_ser-pept_pro"/>
</dbReference>
<proteinExistence type="predicted"/>
<organism evidence="2 3">
    <name type="scientific">Mesorhizobium japonicum (strain LMG 29417 / CECT 9101 / MAFF 303099)</name>
    <name type="common">Mesorhizobium loti (strain MAFF 303099)</name>
    <dbReference type="NCBI Taxonomy" id="266835"/>
    <lineage>
        <taxon>Bacteria</taxon>
        <taxon>Pseudomonadati</taxon>
        <taxon>Pseudomonadota</taxon>
        <taxon>Alphaproteobacteria</taxon>
        <taxon>Hyphomicrobiales</taxon>
        <taxon>Phyllobacteriaceae</taxon>
        <taxon>Mesorhizobium</taxon>
    </lineage>
</organism>
<dbReference type="InterPro" id="IPR029045">
    <property type="entry name" value="ClpP/crotonase-like_dom_sf"/>
</dbReference>
<evidence type="ECO:0000313" key="2">
    <source>
        <dbReference type="EMBL" id="BAB51280.1"/>
    </source>
</evidence>
<evidence type="ECO:0000256" key="1">
    <source>
        <dbReference type="SAM" id="MobiDB-lite"/>
    </source>
</evidence>
<dbReference type="HOGENOM" id="CLU_727361_0_0_5"/>
<dbReference type="KEGG" id="mlo:mlr4682"/>
<dbReference type="PANTHER" id="PTHR35984:SF1">
    <property type="entry name" value="PERIPLASMIC SERINE PROTEASE"/>
    <property type="match status" value="1"/>
</dbReference>